<dbReference type="EMBL" id="GEZM01007166">
    <property type="protein sequence ID" value="JAV95325.1"/>
    <property type="molecule type" value="Transcribed_RNA"/>
</dbReference>
<evidence type="ECO:0008006" key="2">
    <source>
        <dbReference type="Google" id="ProtNLM"/>
    </source>
</evidence>
<proteinExistence type="predicted"/>
<accession>A0A1Y1NFD6</accession>
<protein>
    <recommendedName>
        <fullName evidence="2">Copia protein</fullName>
    </recommendedName>
</protein>
<organism evidence="1">
    <name type="scientific">Photinus pyralis</name>
    <name type="common">Common eastern firefly</name>
    <name type="synonym">Lampyris pyralis</name>
    <dbReference type="NCBI Taxonomy" id="7054"/>
    <lineage>
        <taxon>Eukaryota</taxon>
        <taxon>Metazoa</taxon>
        <taxon>Ecdysozoa</taxon>
        <taxon>Arthropoda</taxon>
        <taxon>Hexapoda</taxon>
        <taxon>Insecta</taxon>
        <taxon>Pterygota</taxon>
        <taxon>Neoptera</taxon>
        <taxon>Endopterygota</taxon>
        <taxon>Coleoptera</taxon>
        <taxon>Polyphaga</taxon>
        <taxon>Elateriformia</taxon>
        <taxon>Elateroidea</taxon>
        <taxon>Lampyridae</taxon>
        <taxon>Lampyrinae</taxon>
        <taxon>Photinus</taxon>
    </lineage>
</organism>
<name>A0A1Y1NFD6_PHOPY</name>
<evidence type="ECO:0000313" key="1">
    <source>
        <dbReference type="EMBL" id="JAV95325.1"/>
    </source>
</evidence>
<dbReference type="PANTHER" id="PTHR11439:SF483">
    <property type="entry name" value="PEPTIDE SYNTHASE GLIP-LIKE, PUTATIVE (AFU_ORTHOLOGUE AFUA_3G12920)-RELATED"/>
    <property type="match status" value="1"/>
</dbReference>
<dbReference type="PANTHER" id="PTHR11439">
    <property type="entry name" value="GAG-POL-RELATED RETROTRANSPOSON"/>
    <property type="match status" value="1"/>
</dbReference>
<reference evidence="1" key="1">
    <citation type="journal article" date="2016" name="Sci. Rep.">
        <title>Molecular characterization of firefly nuptial gifts: a multi-omics approach sheds light on postcopulatory sexual selection.</title>
        <authorList>
            <person name="Al-Wathiqui N."/>
            <person name="Fallon T.R."/>
            <person name="South A."/>
            <person name="Weng J.K."/>
            <person name="Lewis S.M."/>
        </authorList>
    </citation>
    <scope>NUCLEOTIDE SEQUENCE</scope>
</reference>
<dbReference type="AlphaFoldDB" id="A0A1Y1NFD6"/>
<sequence>MLQPLTPANATKEVLWLRSFLNEIGEDVTSATPLLVDNQSAIRLIKNPEFHKRTKHIDTKYHFIREQCTGYKICVEYVESAKQLADIMTKPLNKKRHEWLREQFGVKFKNV</sequence>
<dbReference type="CDD" id="cd09272">
    <property type="entry name" value="RNase_HI_RT_Ty1"/>
    <property type="match status" value="1"/>
</dbReference>